<sequence>MIWNGENEIPFPHACCAIWDLEQDPDDYLHRYYHKDTYLKAYEYALQPINGSHEWTKFGIEPVLPPVEKTMLRRPKKNRRKEKKTEKSEAWTTQ</sequence>
<name>A0A7J9I7N4_9ROSI</name>
<dbReference type="Proteomes" id="UP000593560">
    <property type="component" value="Unassembled WGS sequence"/>
</dbReference>
<gene>
    <name evidence="2" type="ORF">Gohar_028090</name>
</gene>
<organism evidence="2 3">
    <name type="scientific">Gossypium harknessii</name>
    <dbReference type="NCBI Taxonomy" id="34285"/>
    <lineage>
        <taxon>Eukaryota</taxon>
        <taxon>Viridiplantae</taxon>
        <taxon>Streptophyta</taxon>
        <taxon>Embryophyta</taxon>
        <taxon>Tracheophyta</taxon>
        <taxon>Spermatophyta</taxon>
        <taxon>Magnoliopsida</taxon>
        <taxon>eudicotyledons</taxon>
        <taxon>Gunneridae</taxon>
        <taxon>Pentapetalae</taxon>
        <taxon>rosids</taxon>
        <taxon>malvids</taxon>
        <taxon>Malvales</taxon>
        <taxon>Malvaceae</taxon>
        <taxon>Malvoideae</taxon>
        <taxon>Gossypium</taxon>
    </lineage>
</organism>
<accession>A0A7J9I7N4</accession>
<evidence type="ECO:0000313" key="3">
    <source>
        <dbReference type="Proteomes" id="UP000593560"/>
    </source>
</evidence>
<keyword evidence="3" id="KW-1185">Reference proteome</keyword>
<dbReference type="OrthoDB" id="1939383at2759"/>
<reference evidence="2 3" key="1">
    <citation type="journal article" date="2019" name="Genome Biol. Evol.">
        <title>Insights into the evolution of the New World diploid cottons (Gossypium, subgenus Houzingenia) based on genome sequencing.</title>
        <authorList>
            <person name="Grover C.E."/>
            <person name="Arick M.A. 2nd"/>
            <person name="Thrash A."/>
            <person name="Conover J.L."/>
            <person name="Sanders W.S."/>
            <person name="Peterson D.G."/>
            <person name="Frelichowski J.E."/>
            <person name="Scheffler J.A."/>
            <person name="Scheffler B.E."/>
            <person name="Wendel J.F."/>
        </authorList>
    </citation>
    <scope>NUCLEOTIDE SEQUENCE [LARGE SCALE GENOMIC DNA]</scope>
    <source>
        <strain evidence="2">0</strain>
        <tissue evidence="2">Leaf</tissue>
    </source>
</reference>
<dbReference type="EMBL" id="JABFAD010118630">
    <property type="protein sequence ID" value="MBA0817843.1"/>
    <property type="molecule type" value="Genomic_DNA"/>
</dbReference>
<feature type="region of interest" description="Disordered" evidence="1">
    <location>
        <begin position="69"/>
        <end position="94"/>
    </location>
</feature>
<dbReference type="AlphaFoldDB" id="A0A7J9I7N4"/>
<comment type="caution">
    <text evidence="2">The sequence shown here is derived from an EMBL/GenBank/DDBJ whole genome shotgun (WGS) entry which is preliminary data.</text>
</comment>
<evidence type="ECO:0000256" key="1">
    <source>
        <dbReference type="SAM" id="MobiDB-lite"/>
    </source>
</evidence>
<proteinExistence type="predicted"/>
<feature type="compositionally biased region" description="Basic and acidic residues" evidence="1">
    <location>
        <begin position="83"/>
        <end position="94"/>
    </location>
</feature>
<evidence type="ECO:0000313" key="2">
    <source>
        <dbReference type="EMBL" id="MBA0817843.1"/>
    </source>
</evidence>
<feature type="compositionally biased region" description="Basic residues" evidence="1">
    <location>
        <begin position="72"/>
        <end position="82"/>
    </location>
</feature>
<protein>
    <submittedName>
        <fullName evidence="2">Uncharacterized protein</fullName>
    </submittedName>
</protein>